<dbReference type="Pfam" id="PF07603">
    <property type="entry name" value="Lcl_C"/>
    <property type="match status" value="2"/>
</dbReference>
<dbReference type="EMBL" id="AFWV01000001">
    <property type="protein sequence ID" value="EGV20378.1"/>
    <property type="molecule type" value="Genomic_DNA"/>
</dbReference>
<evidence type="ECO:0000313" key="4">
    <source>
        <dbReference type="Proteomes" id="UP000005459"/>
    </source>
</evidence>
<feature type="chain" id="PRO_5003394072" description="Lcl C-terminal domain-containing protein" evidence="1">
    <location>
        <begin position="24"/>
        <end position="428"/>
    </location>
</feature>
<dbReference type="PANTHER" id="PTHR35812:SF1">
    <property type="entry name" value="LIPOPROTEIN"/>
    <property type="match status" value="1"/>
</dbReference>
<dbReference type="STRING" id="768671.ThimaDRAFT_0156"/>
<evidence type="ECO:0000256" key="1">
    <source>
        <dbReference type="SAM" id="SignalP"/>
    </source>
</evidence>
<dbReference type="PANTHER" id="PTHR35812">
    <property type="entry name" value="LIPOPROTEIN"/>
    <property type="match status" value="1"/>
</dbReference>
<evidence type="ECO:0000313" key="3">
    <source>
        <dbReference type="EMBL" id="EGV20378.1"/>
    </source>
</evidence>
<feature type="domain" description="Lcl C-terminal" evidence="2">
    <location>
        <begin position="260"/>
        <end position="364"/>
    </location>
</feature>
<dbReference type="Proteomes" id="UP000005459">
    <property type="component" value="Unassembled WGS sequence"/>
</dbReference>
<organism evidence="3 4">
    <name type="scientific">Thiocapsa marina 5811</name>
    <dbReference type="NCBI Taxonomy" id="768671"/>
    <lineage>
        <taxon>Bacteria</taxon>
        <taxon>Pseudomonadati</taxon>
        <taxon>Pseudomonadota</taxon>
        <taxon>Gammaproteobacteria</taxon>
        <taxon>Chromatiales</taxon>
        <taxon>Chromatiaceae</taxon>
        <taxon>Thiocapsa</taxon>
    </lineage>
</organism>
<name>F9U5F5_9GAMM</name>
<keyword evidence="1" id="KW-0732">Signal</keyword>
<dbReference type="InterPro" id="IPR011460">
    <property type="entry name" value="Lcl_C"/>
</dbReference>
<feature type="domain" description="Lcl C-terminal" evidence="2">
    <location>
        <begin position="93"/>
        <end position="203"/>
    </location>
</feature>
<feature type="signal peptide" evidence="1">
    <location>
        <begin position="1"/>
        <end position="23"/>
    </location>
</feature>
<sequence length="428" mass="46774">MYPKPILASAVALALSAPLSVTAAQMPGGMSFPGARPPPPNERQLMIVVDTGQAACYDSDGAELTCPAEGEDLHGQDAQNANNAASYRDNRNGTVTDNLTRLMWQQTPPADKYEWSDAQDYCESLSLAEHDDWRTPNLKELFSISDFTSGWPYIDTRFFNLNETPELKQLQYWSNNFYEVGTTHGGSDSAFGVNHGTGHIKAYPVGGDDGSGDIPIDGAVEAPTDGVAGSPPGASLTAKYVRCVRGNGYGDNAFVDNGDGTVTDRNNELMWSQYDSDAGVDWRDALAYAVEKNAAGYLGYSDWRLPNVKELQSIVDYSGSYPAIDTDYFNITDVDSYFWSSTSAYFSPAEPGFYYGWYVAFGYAVGGDGEDLHGAGAVRFDTKALDGPAGEDPERIFNYVRLVRDAEPQTQHEVIHNDQGCYTIHCRR</sequence>
<accession>F9U5F5</accession>
<dbReference type="OrthoDB" id="9800341at2"/>
<protein>
    <recommendedName>
        <fullName evidence="2">Lcl C-terminal domain-containing protein</fullName>
    </recommendedName>
</protein>
<gene>
    <name evidence="3" type="ORF">ThimaDRAFT_0156</name>
</gene>
<dbReference type="PATRIC" id="fig|768671.3.peg.177"/>
<dbReference type="eggNOG" id="COG1262">
    <property type="taxonomic scope" value="Bacteria"/>
</dbReference>
<dbReference type="AlphaFoldDB" id="F9U5F5"/>
<evidence type="ECO:0000259" key="2">
    <source>
        <dbReference type="Pfam" id="PF07603"/>
    </source>
</evidence>
<reference evidence="3 4" key="1">
    <citation type="submission" date="2011-06" db="EMBL/GenBank/DDBJ databases">
        <title>The draft genome of Thiocapsa marina 5811.</title>
        <authorList>
            <consortium name="US DOE Joint Genome Institute (JGI-PGF)"/>
            <person name="Lucas S."/>
            <person name="Han J."/>
            <person name="Cheng J.-F."/>
            <person name="Goodwin L."/>
            <person name="Pitluck S."/>
            <person name="Peters L."/>
            <person name="Land M.L."/>
            <person name="Hauser L."/>
            <person name="Vogl K."/>
            <person name="Liu Z."/>
            <person name="Imhoff J."/>
            <person name="Thiel V."/>
            <person name="Frigaard N.-U."/>
            <person name="Bryant D."/>
            <person name="Woyke T.J."/>
        </authorList>
    </citation>
    <scope>NUCLEOTIDE SEQUENCE [LARGE SCALE GENOMIC DNA]</scope>
    <source>
        <strain evidence="3 4">5811</strain>
    </source>
</reference>
<dbReference type="RefSeq" id="WP_007191034.1">
    <property type="nucleotide sequence ID" value="NZ_AFWV01000001.1"/>
</dbReference>
<proteinExistence type="predicted"/>
<keyword evidence="4" id="KW-1185">Reference proteome</keyword>